<feature type="region of interest" description="Disordered" evidence="1">
    <location>
        <begin position="1"/>
        <end position="27"/>
    </location>
</feature>
<dbReference type="AlphaFoldDB" id="A0AAQ1SM66"/>
<proteinExistence type="predicted"/>
<protein>
    <submittedName>
        <fullName evidence="2">Transposase</fullName>
    </submittedName>
</protein>
<evidence type="ECO:0000313" key="3">
    <source>
        <dbReference type="Proteomes" id="UP000234460"/>
    </source>
</evidence>
<reference evidence="2 3" key="1">
    <citation type="submission" date="2017-11" db="EMBL/GenBank/DDBJ databases">
        <authorList>
            <person name="Lechat P."/>
        </authorList>
    </citation>
    <scope>NUCLEOTIDE SEQUENCE [LARGE SCALE GENOMIC DNA]</scope>
    <source>
        <strain evidence="2">L495</strain>
    </source>
</reference>
<name>A0AAQ1SM66_LEPIR</name>
<sequence length="96" mass="11390">MVPFGLENRGLDAKHLPQDKKTNKRNVMKRKVCRNGCSQRNISIAYLPSNSKEMVKEQVIKHNEVQIKKFINKLKTEWNEIHCCYDLPSLFKKEFR</sequence>
<dbReference type="Proteomes" id="UP000234460">
    <property type="component" value="Chromosome LMANV2"/>
</dbReference>
<accession>A0AAQ1SM66</accession>
<comment type="caution">
    <text evidence="2">The sequence shown here is derived from an EMBL/GenBank/DDBJ whole genome shotgun (WGS) entry which is preliminary data.</text>
</comment>
<evidence type="ECO:0000313" key="2">
    <source>
        <dbReference type="EMBL" id="SOR60096.1"/>
    </source>
</evidence>
<feature type="compositionally biased region" description="Basic and acidic residues" evidence="1">
    <location>
        <begin position="9"/>
        <end position="21"/>
    </location>
</feature>
<dbReference type="EMBL" id="OEJX01000005">
    <property type="protein sequence ID" value="SOR60096.1"/>
    <property type="molecule type" value="Genomic_DNA"/>
</dbReference>
<gene>
    <name evidence="2" type="ORF">LMANV2_130024</name>
</gene>
<evidence type="ECO:0000256" key="1">
    <source>
        <dbReference type="SAM" id="MobiDB-lite"/>
    </source>
</evidence>
<organism evidence="2 3">
    <name type="scientific">Leptospira interrogans serovar Manilae</name>
    <dbReference type="NCBI Taxonomy" id="214675"/>
    <lineage>
        <taxon>Bacteria</taxon>
        <taxon>Pseudomonadati</taxon>
        <taxon>Spirochaetota</taxon>
        <taxon>Spirochaetia</taxon>
        <taxon>Leptospirales</taxon>
        <taxon>Leptospiraceae</taxon>
        <taxon>Leptospira</taxon>
    </lineage>
</organism>